<proteinExistence type="predicted"/>
<reference evidence="2" key="1">
    <citation type="journal article" date="2017" name="Nat. Ecol. Evol.">
        <title>Genome expansion and lineage-specific genetic innovations in the forest pathogenic fungi Armillaria.</title>
        <authorList>
            <person name="Sipos G."/>
            <person name="Prasanna A.N."/>
            <person name="Walter M.C."/>
            <person name="O'Connor E."/>
            <person name="Balint B."/>
            <person name="Krizsan K."/>
            <person name="Kiss B."/>
            <person name="Hess J."/>
            <person name="Varga T."/>
            <person name="Slot J."/>
            <person name="Riley R."/>
            <person name="Boka B."/>
            <person name="Rigling D."/>
            <person name="Barry K."/>
            <person name="Lee J."/>
            <person name="Mihaltcheva S."/>
            <person name="LaButti K."/>
            <person name="Lipzen A."/>
            <person name="Waldron R."/>
            <person name="Moloney N.M."/>
            <person name="Sperisen C."/>
            <person name="Kredics L."/>
            <person name="Vagvoelgyi C."/>
            <person name="Patrignani A."/>
            <person name="Fitzpatrick D."/>
            <person name="Nagy I."/>
            <person name="Doyle S."/>
            <person name="Anderson J.B."/>
            <person name="Grigoriev I.V."/>
            <person name="Gueldener U."/>
            <person name="Muensterkoetter M."/>
            <person name="Nagy L.G."/>
        </authorList>
    </citation>
    <scope>NUCLEOTIDE SEQUENCE [LARGE SCALE GENOMIC DNA]</scope>
    <source>
        <strain evidence="2">Ar21-2</strain>
    </source>
</reference>
<dbReference type="InterPro" id="IPR052055">
    <property type="entry name" value="Hepadnavirus_pol/RT"/>
</dbReference>
<protein>
    <recommendedName>
        <fullName evidence="3">DNA/RNA polymerase</fullName>
    </recommendedName>
</protein>
<dbReference type="PANTHER" id="PTHR33050">
    <property type="entry name" value="REVERSE TRANSCRIPTASE DOMAIN-CONTAINING PROTEIN"/>
    <property type="match status" value="1"/>
</dbReference>
<dbReference type="STRING" id="47427.A0A2H3C7G8"/>
<dbReference type="InParanoid" id="A0A2H3C7G8"/>
<dbReference type="EMBL" id="KZ293862">
    <property type="protein sequence ID" value="PBK79021.1"/>
    <property type="molecule type" value="Genomic_DNA"/>
</dbReference>
<sequence length="647" mass="72953">MWLGGKGRFERRDGKGDDWEEETRFAPRYKRGFVFSDADTGKSRAAGCTEFELPVPRPPIKEFENAEAMKTIADHPELFKITTPIKVDVLGKYLEMHPNQPFVQSVITALQEGFWPWADTHHDEDFPATWDNGRMSPRSEMEQKFICRYRDDEIAAGRFSTPFGPDLLPGMYSTPVHAVPKPHSNDFRMVSNMSAGDYAPNRMIRHADIAGSRLDSLHTLFTAILRFRRRSPDNAQKTLVVFKSDVSKAYRLCPMHPLWQLKQVVTTGYLTNEQKAAGETEILIRTVDCNNNFGGRGSGRVWYSVNGLVTWIAINVENIEDLGCYVDDDFGFDDWKDVDFYEPYDEFYPSKQTKLLKLWDCLGVPHSKPKQLFGLQLVIIGFNVDPNAMTATMPTDSKAELVLALRHFAASNRRNLQEYQQIAGWSNWSLNVFPLLKPGLCNVYAKMQGKTNPFAGIALNNVVKEDLTWLADHIQESDGICCFDSMDWDPVVDATITVLCDACLDGMGFWIPKIACGFVCPTPNLPEGEEVIFFFEALCVCAAIHWVANTLSPELRKRVTVFTDNTNTVDIFNSLRASPNYNPILKSAVDVMISHSIDLRVLHIPGSENDVADALSRSQFGRALDLVPRLIILPFKPPRDVLGASKC</sequence>
<evidence type="ECO:0000313" key="2">
    <source>
        <dbReference type="Proteomes" id="UP000217790"/>
    </source>
</evidence>
<dbReference type="AlphaFoldDB" id="A0A2H3C7G8"/>
<dbReference type="SUPFAM" id="SSF56672">
    <property type="entry name" value="DNA/RNA polymerases"/>
    <property type="match status" value="1"/>
</dbReference>
<name>A0A2H3C7G8_ARMGA</name>
<dbReference type="Proteomes" id="UP000217790">
    <property type="component" value="Unassembled WGS sequence"/>
</dbReference>
<organism evidence="1 2">
    <name type="scientific">Armillaria gallica</name>
    <name type="common">Bulbous honey fungus</name>
    <name type="synonym">Armillaria bulbosa</name>
    <dbReference type="NCBI Taxonomy" id="47427"/>
    <lineage>
        <taxon>Eukaryota</taxon>
        <taxon>Fungi</taxon>
        <taxon>Dikarya</taxon>
        <taxon>Basidiomycota</taxon>
        <taxon>Agaricomycotina</taxon>
        <taxon>Agaricomycetes</taxon>
        <taxon>Agaricomycetidae</taxon>
        <taxon>Agaricales</taxon>
        <taxon>Marasmiineae</taxon>
        <taxon>Physalacriaceae</taxon>
        <taxon>Armillaria</taxon>
    </lineage>
</organism>
<accession>A0A2H3C7G8</accession>
<keyword evidence="2" id="KW-1185">Reference proteome</keyword>
<gene>
    <name evidence="1" type="ORF">ARMGADRAFT_951461</name>
</gene>
<dbReference type="OMA" id="INDFINP"/>
<evidence type="ECO:0008006" key="3">
    <source>
        <dbReference type="Google" id="ProtNLM"/>
    </source>
</evidence>
<dbReference type="OrthoDB" id="198652at2759"/>
<evidence type="ECO:0000313" key="1">
    <source>
        <dbReference type="EMBL" id="PBK79021.1"/>
    </source>
</evidence>
<dbReference type="PANTHER" id="PTHR33050:SF7">
    <property type="entry name" value="RIBONUCLEASE H"/>
    <property type="match status" value="1"/>
</dbReference>
<dbReference type="InterPro" id="IPR043502">
    <property type="entry name" value="DNA/RNA_pol_sf"/>
</dbReference>